<dbReference type="KEGG" id="frx:F7310_05650"/>
<accession>A0A1L4BSP8</accession>
<evidence type="ECO:0000313" key="5">
    <source>
        <dbReference type="Proteomes" id="UP000184222"/>
    </source>
</evidence>
<evidence type="ECO:0000259" key="3">
    <source>
        <dbReference type="Pfam" id="PF03968"/>
    </source>
</evidence>
<dbReference type="EMBL" id="CP016796">
    <property type="protein sequence ID" value="API86870.1"/>
    <property type="molecule type" value="Genomic_DNA"/>
</dbReference>
<name>A0A1L4BSP8_9GAMM</name>
<feature type="chain" id="PRO_5012091960" description="Organic solvent tolerance-like N-terminal domain-containing protein" evidence="2">
    <location>
        <begin position="23"/>
        <end position="277"/>
    </location>
</feature>
<dbReference type="GO" id="GO:0030288">
    <property type="term" value="C:outer membrane-bounded periplasmic space"/>
    <property type="evidence" value="ECO:0007669"/>
    <property type="project" value="TreeGrafter"/>
</dbReference>
<feature type="signal peptide" evidence="2">
    <location>
        <begin position="1"/>
        <end position="22"/>
    </location>
</feature>
<dbReference type="AlphaFoldDB" id="A0A1L4BSP8"/>
<protein>
    <recommendedName>
        <fullName evidence="3">Organic solvent tolerance-like N-terminal domain-containing protein</fullName>
    </recommendedName>
</protein>
<keyword evidence="5" id="KW-1185">Reference proteome</keyword>
<organism evidence="4 5">
    <name type="scientific">Francisella uliginis</name>
    <dbReference type="NCBI Taxonomy" id="573570"/>
    <lineage>
        <taxon>Bacteria</taxon>
        <taxon>Pseudomonadati</taxon>
        <taxon>Pseudomonadota</taxon>
        <taxon>Gammaproteobacteria</taxon>
        <taxon>Thiotrichales</taxon>
        <taxon>Francisellaceae</taxon>
        <taxon>Francisella</taxon>
    </lineage>
</organism>
<dbReference type="Pfam" id="PF03968">
    <property type="entry name" value="LptD_N"/>
    <property type="match status" value="1"/>
</dbReference>
<dbReference type="STRING" id="573570.F7310_05650"/>
<evidence type="ECO:0000256" key="2">
    <source>
        <dbReference type="SAM" id="SignalP"/>
    </source>
</evidence>
<dbReference type="OrthoDB" id="5605524at2"/>
<dbReference type="GO" id="GO:0015920">
    <property type="term" value="P:lipopolysaccharide transport"/>
    <property type="evidence" value="ECO:0007669"/>
    <property type="project" value="TreeGrafter"/>
</dbReference>
<evidence type="ECO:0000256" key="1">
    <source>
        <dbReference type="ARBA" id="ARBA00022729"/>
    </source>
</evidence>
<gene>
    <name evidence="4" type="ORF">F7310_05650</name>
</gene>
<dbReference type="PANTHER" id="PTHR36504:SF1">
    <property type="entry name" value="LIPOPOLYSACCHARIDE EXPORT SYSTEM PROTEIN LPTA"/>
    <property type="match status" value="1"/>
</dbReference>
<sequence length="277" mass="31771">MRQAKLMLVALGLCSLFNTSFAVSSSTETREDNVTANEKENNSVDNVLKEYGPITICADKAVYDGNKNRLTYYDNVFVMQIHNKHILCHKPRILKKGVEYFERDKKYTFEQLQKKWYKEAKKLCASERECNFISGQRLVMQLSKDKKVKTLTMESEGMDRSQFYTFPTNPTPNFIESKKITRGPVTGVAKKIIYNLTNKNLELDKKAKVTQNDNQYRGEKIIYDIKHDLVSIPGSRNRRSTIVLEGVSKQTKVKTGLMPISDYHKDAKKPHVVGLTG</sequence>
<evidence type="ECO:0000313" key="4">
    <source>
        <dbReference type="EMBL" id="API86870.1"/>
    </source>
</evidence>
<dbReference type="PANTHER" id="PTHR36504">
    <property type="entry name" value="LIPOPOLYSACCHARIDE EXPORT SYSTEM PROTEIN LPTA"/>
    <property type="match status" value="1"/>
</dbReference>
<dbReference type="RefSeq" id="WP_072712409.1">
    <property type="nucleotide sequence ID" value="NZ_CP016796.1"/>
</dbReference>
<proteinExistence type="predicted"/>
<feature type="domain" description="Organic solvent tolerance-like N-terminal" evidence="3">
    <location>
        <begin position="173"/>
        <end position="227"/>
    </location>
</feature>
<reference evidence="4 5" key="1">
    <citation type="journal article" date="2016" name="Appl. Environ. Microbiol.">
        <title>Whole genome relationships among Francisella bacteria of diverse origin define new species and provide specific regions for detection.</title>
        <authorList>
            <person name="Challacombe J.F."/>
            <person name="Petersen J.M."/>
            <person name="Gallegos-Graves V."/>
            <person name="Hodge D."/>
            <person name="Pillai S."/>
            <person name="Kuske C.R."/>
        </authorList>
    </citation>
    <scope>NUCLEOTIDE SEQUENCE [LARGE SCALE GENOMIC DNA]</scope>
    <source>
        <strain evidence="5">TX07-7310</strain>
    </source>
</reference>
<dbReference type="Proteomes" id="UP000184222">
    <property type="component" value="Chromosome"/>
</dbReference>
<dbReference type="InterPro" id="IPR052037">
    <property type="entry name" value="LPS_export_LptA"/>
</dbReference>
<dbReference type="GO" id="GO:0017089">
    <property type="term" value="F:glycolipid transfer activity"/>
    <property type="evidence" value="ECO:0007669"/>
    <property type="project" value="TreeGrafter"/>
</dbReference>
<dbReference type="InterPro" id="IPR005653">
    <property type="entry name" value="OstA-like_N"/>
</dbReference>
<dbReference type="Gene3D" id="2.60.450.10">
    <property type="entry name" value="Lipopolysaccharide (LPS) transport protein A like domain"/>
    <property type="match status" value="1"/>
</dbReference>
<dbReference type="GO" id="GO:0009279">
    <property type="term" value="C:cell outer membrane"/>
    <property type="evidence" value="ECO:0007669"/>
    <property type="project" value="TreeGrafter"/>
</dbReference>
<keyword evidence="1 2" id="KW-0732">Signal</keyword>